<evidence type="ECO:0000313" key="2">
    <source>
        <dbReference type="EMBL" id="KAG5283015.1"/>
    </source>
</evidence>
<dbReference type="Proteomes" id="UP000823561">
    <property type="component" value="Chromosome 3"/>
</dbReference>
<reference evidence="2" key="1">
    <citation type="submission" date="2020-10" db="EMBL/GenBank/DDBJ databases">
        <title>Chromosome-scale genome assembly of the Allis shad, Alosa alosa.</title>
        <authorList>
            <person name="Margot Z."/>
            <person name="Christophe K."/>
            <person name="Cabau C."/>
            <person name="Louis A."/>
            <person name="Berthelot C."/>
            <person name="Parey E."/>
            <person name="Roest Crollius H."/>
            <person name="Montfort J."/>
            <person name="Robinson-Rechavi M."/>
            <person name="Bucao C."/>
            <person name="Bouchez O."/>
            <person name="Gislard M."/>
            <person name="Lluch J."/>
            <person name="Milhes M."/>
            <person name="Lampietro C."/>
            <person name="Lopez Roques C."/>
            <person name="Donnadieu C."/>
            <person name="Braasch I."/>
            <person name="Desvignes T."/>
            <person name="Postlethwait J."/>
            <person name="Bobe J."/>
            <person name="Guiguen Y."/>
        </authorList>
    </citation>
    <scope>NUCLEOTIDE SEQUENCE</scope>
    <source>
        <strain evidence="2">M-15738</strain>
        <tissue evidence="2">Blood</tissue>
    </source>
</reference>
<dbReference type="InterPro" id="IPR031440">
    <property type="entry name" value="DUF4670"/>
</dbReference>
<protein>
    <submittedName>
        <fullName evidence="2">Uncharacterized protein</fullName>
    </submittedName>
</protein>
<dbReference type="PANTHER" id="PTHR21937">
    <property type="entry name" value="CCDC66 DOMAIN-CONTAINING PROTEIN"/>
    <property type="match status" value="1"/>
</dbReference>
<feature type="compositionally biased region" description="Polar residues" evidence="1">
    <location>
        <begin position="84"/>
        <end position="100"/>
    </location>
</feature>
<gene>
    <name evidence="2" type="ORF">AALO_G00037320</name>
</gene>
<organism evidence="2 3">
    <name type="scientific">Alosa alosa</name>
    <name type="common">allis shad</name>
    <dbReference type="NCBI Taxonomy" id="278164"/>
    <lineage>
        <taxon>Eukaryota</taxon>
        <taxon>Metazoa</taxon>
        <taxon>Chordata</taxon>
        <taxon>Craniata</taxon>
        <taxon>Vertebrata</taxon>
        <taxon>Euteleostomi</taxon>
        <taxon>Actinopterygii</taxon>
        <taxon>Neopterygii</taxon>
        <taxon>Teleostei</taxon>
        <taxon>Clupei</taxon>
        <taxon>Clupeiformes</taxon>
        <taxon>Clupeoidei</taxon>
        <taxon>Clupeidae</taxon>
        <taxon>Alosa</taxon>
    </lineage>
</organism>
<dbReference type="AlphaFoldDB" id="A0AAV6H7A5"/>
<accession>A0AAV6H7A5</accession>
<keyword evidence="3" id="KW-1185">Reference proteome</keyword>
<dbReference type="EMBL" id="JADWDJ010000003">
    <property type="protein sequence ID" value="KAG5283015.1"/>
    <property type="molecule type" value="Genomic_DNA"/>
</dbReference>
<sequence length="412" mass="44436">MKELPLSLLSRGCGHLVPLEEGGHDGRLEVCFEPEDYFSWRARPLLLRLSRSGRLMGGGVEDPTPPKTYSTRKGHLILYSEDLVSSSSQSATNRKGQGSKQEAEPPLHTLRDLTGAILAYKRKQPREGHATGEGHPLLSRLTPPSHAHLSSAQCHPRDRLSQLTDSFDEVPSSGRFPPTPTPAALAQVPYHPRFLCSPRPSHAPSEPLPPITEGLLSQRGDGRVYLQKDIGGTSALGDFECPLTSTDGGGTHSGQYKANIPSAPMILCCSPEPGPQQEVERVRSEETHEPAHLHGSGCVENASGHGKCSLKRASVDSTWRSSRLSHINFYGGHLAGSHRVNTGQYARMGLRGRRKEDVMSDPSFSILRLPPLPRGPVVSTGSDGHGPQVSTSCGLELITAQGPLSCLEETLP</sequence>
<feature type="region of interest" description="Disordered" evidence="1">
    <location>
        <begin position="123"/>
        <end position="157"/>
    </location>
</feature>
<name>A0AAV6H7A5_9TELE</name>
<feature type="region of interest" description="Disordered" evidence="1">
    <location>
        <begin position="84"/>
        <end position="109"/>
    </location>
</feature>
<proteinExistence type="predicted"/>
<comment type="caution">
    <text evidence="2">The sequence shown here is derived from an EMBL/GenBank/DDBJ whole genome shotgun (WGS) entry which is preliminary data.</text>
</comment>
<dbReference type="PANTHER" id="PTHR21937:SF5">
    <property type="entry name" value="GENE 973-RELATED"/>
    <property type="match status" value="1"/>
</dbReference>
<evidence type="ECO:0000313" key="3">
    <source>
        <dbReference type="Proteomes" id="UP000823561"/>
    </source>
</evidence>
<evidence type="ECO:0000256" key="1">
    <source>
        <dbReference type="SAM" id="MobiDB-lite"/>
    </source>
</evidence>